<name>A0A228II87_9BURK</name>
<accession>A0A228II87</accession>
<reference evidence="2" key="1">
    <citation type="submission" date="2017-06" db="EMBL/GenBank/DDBJ databases">
        <authorList>
            <person name="LiPuma J."/>
            <person name="Spilker T."/>
        </authorList>
    </citation>
    <scope>NUCLEOTIDE SEQUENCE [LARGE SCALE GENOMIC DNA]</scope>
    <source>
        <strain evidence="2">AU17325</strain>
    </source>
</reference>
<evidence type="ECO:0000313" key="1">
    <source>
        <dbReference type="EMBL" id="OXI42140.1"/>
    </source>
</evidence>
<sequence length="65" mass="7514">MSNLLYQVQIDQLRVRVTELHARAAERTQEEVRERIVTEILRQGYAPSHAVTDAAKVYKFITDGK</sequence>
<dbReference type="AlphaFoldDB" id="A0A228II87"/>
<evidence type="ECO:0000313" key="2">
    <source>
        <dbReference type="Proteomes" id="UP000214600"/>
    </source>
</evidence>
<reference evidence="1 2" key="2">
    <citation type="submission" date="2017-08" db="EMBL/GenBank/DDBJ databases">
        <title>WGS of novel Burkholderia cepaca complex species.</title>
        <authorList>
            <person name="Lipuma J."/>
            <person name="Spilker T."/>
        </authorList>
    </citation>
    <scope>NUCLEOTIDE SEQUENCE [LARGE SCALE GENOMIC DNA]</scope>
    <source>
        <strain evidence="1 2">AU17325</strain>
    </source>
</reference>
<comment type="caution">
    <text evidence="1">The sequence shown here is derived from an EMBL/GenBank/DDBJ whole genome shotgun (WGS) entry which is preliminary data.</text>
</comment>
<proteinExistence type="predicted"/>
<gene>
    <name evidence="1" type="ORF">CFB84_23145</name>
</gene>
<protein>
    <submittedName>
        <fullName evidence="1">Uncharacterized protein</fullName>
    </submittedName>
</protein>
<organism evidence="1 2">
    <name type="scientific">Burkholderia aenigmatica</name>
    <dbReference type="NCBI Taxonomy" id="2015348"/>
    <lineage>
        <taxon>Bacteria</taxon>
        <taxon>Pseudomonadati</taxon>
        <taxon>Pseudomonadota</taxon>
        <taxon>Betaproteobacteria</taxon>
        <taxon>Burkholderiales</taxon>
        <taxon>Burkholderiaceae</taxon>
        <taxon>Burkholderia</taxon>
        <taxon>Burkholderia cepacia complex</taxon>
    </lineage>
</organism>
<dbReference type="RefSeq" id="WP_089452169.1">
    <property type="nucleotide sequence ID" value="NZ_NKFA01000008.1"/>
</dbReference>
<dbReference type="EMBL" id="NKFA01000008">
    <property type="protein sequence ID" value="OXI42140.1"/>
    <property type="molecule type" value="Genomic_DNA"/>
</dbReference>
<dbReference type="Proteomes" id="UP000214600">
    <property type="component" value="Unassembled WGS sequence"/>
</dbReference>